<organism evidence="1 2">
    <name type="scientific">Ixodes persulcatus</name>
    <name type="common">Taiga tick</name>
    <dbReference type="NCBI Taxonomy" id="34615"/>
    <lineage>
        <taxon>Eukaryota</taxon>
        <taxon>Metazoa</taxon>
        <taxon>Ecdysozoa</taxon>
        <taxon>Arthropoda</taxon>
        <taxon>Chelicerata</taxon>
        <taxon>Arachnida</taxon>
        <taxon>Acari</taxon>
        <taxon>Parasitiformes</taxon>
        <taxon>Ixodida</taxon>
        <taxon>Ixodoidea</taxon>
        <taxon>Ixodidae</taxon>
        <taxon>Ixodinae</taxon>
        <taxon>Ixodes</taxon>
    </lineage>
</organism>
<protein>
    <submittedName>
        <fullName evidence="1">Uncharacterized protein</fullName>
    </submittedName>
</protein>
<comment type="caution">
    <text evidence="1">The sequence shown here is derived from an EMBL/GenBank/DDBJ whole genome shotgun (WGS) entry which is preliminary data.</text>
</comment>
<accession>A0AC60NSV2</accession>
<gene>
    <name evidence="1" type="ORF">HPB47_012682</name>
</gene>
<evidence type="ECO:0000313" key="1">
    <source>
        <dbReference type="EMBL" id="KAG0410191.1"/>
    </source>
</evidence>
<evidence type="ECO:0000313" key="2">
    <source>
        <dbReference type="Proteomes" id="UP000805193"/>
    </source>
</evidence>
<dbReference type="EMBL" id="JABSTQ010011545">
    <property type="protein sequence ID" value="KAG0410191.1"/>
    <property type="molecule type" value="Genomic_DNA"/>
</dbReference>
<name>A0AC60NSV2_IXOPE</name>
<proteinExistence type="predicted"/>
<reference evidence="1 2" key="1">
    <citation type="journal article" date="2020" name="Cell">
        <title>Large-Scale Comparative Analyses of Tick Genomes Elucidate Their Genetic Diversity and Vector Capacities.</title>
        <authorList>
            <consortium name="Tick Genome and Microbiome Consortium (TIGMIC)"/>
            <person name="Jia N."/>
            <person name="Wang J."/>
            <person name="Shi W."/>
            <person name="Du L."/>
            <person name="Sun Y."/>
            <person name="Zhan W."/>
            <person name="Jiang J.F."/>
            <person name="Wang Q."/>
            <person name="Zhang B."/>
            <person name="Ji P."/>
            <person name="Bell-Sakyi L."/>
            <person name="Cui X.M."/>
            <person name="Yuan T.T."/>
            <person name="Jiang B.G."/>
            <person name="Yang W.F."/>
            <person name="Lam T.T."/>
            <person name="Chang Q.C."/>
            <person name="Ding S.J."/>
            <person name="Wang X.J."/>
            <person name="Zhu J.G."/>
            <person name="Ruan X.D."/>
            <person name="Zhao L."/>
            <person name="Wei J.T."/>
            <person name="Ye R.Z."/>
            <person name="Que T.C."/>
            <person name="Du C.H."/>
            <person name="Zhou Y.H."/>
            <person name="Cheng J.X."/>
            <person name="Dai P.F."/>
            <person name="Guo W.B."/>
            <person name="Han X.H."/>
            <person name="Huang E.J."/>
            <person name="Li L.F."/>
            <person name="Wei W."/>
            <person name="Gao Y.C."/>
            <person name="Liu J.Z."/>
            <person name="Shao H.Z."/>
            <person name="Wang X."/>
            <person name="Wang C.C."/>
            <person name="Yang T.C."/>
            <person name="Huo Q.B."/>
            <person name="Li W."/>
            <person name="Chen H.Y."/>
            <person name="Chen S.E."/>
            <person name="Zhou L.G."/>
            <person name="Ni X.B."/>
            <person name="Tian J.H."/>
            <person name="Sheng Y."/>
            <person name="Liu T."/>
            <person name="Pan Y.S."/>
            <person name="Xia L.Y."/>
            <person name="Li J."/>
            <person name="Zhao F."/>
            <person name="Cao W.C."/>
        </authorList>
    </citation>
    <scope>NUCLEOTIDE SEQUENCE [LARGE SCALE GENOMIC DNA]</scope>
    <source>
        <strain evidence="1">Iper-2018</strain>
    </source>
</reference>
<keyword evidence="2" id="KW-1185">Reference proteome</keyword>
<dbReference type="Proteomes" id="UP000805193">
    <property type="component" value="Unassembled WGS sequence"/>
</dbReference>
<sequence>MPGGKGDDDEAQASASSQESASAWAMKLPAFTKDDNPHGVLCESAFATLFPKYREKYLRECWPLVKKTLSEHGVNGELDVIEGSMTVSTTKKMWDPYIILKARDMIKLLSRSVPYEQAIRVLEDDVGCDIIKIGSMVRNRERFVKRRQRLVGPNGTTLKAIELLTNCYVLVQGNTVAALGPYKGLQHVRKIAEETMKNIHPIYNIKALMIKRELAKDPKLKDENWERFLPKFKSKTLSKRKKPKKRRTKGEYTPFPPEQPESKMDKELASGEYFLKEREKKDKKMQQKNEKKVEAEVRRQERRNKPFEPPEEPKYVSKKRPAEAESAVDIEALKKKVKAAKLQNGAGEEHENLRVVDVFVDGSSEESLRCGALKVLRHVRPDWDLDNVCFKTFTDGITNQLVGCWEGGGTLGEDAVLLRIYGQKTELFIDRSAEVTNMLLLHAHGLAAPLHCAFRNGLCYGYNTGHVVDTALVCHPHISKLIAQTLARMHSLKLCKGGRKAVPSLFPTMRKYLSLIPTEFADLAKNERFMSCIPSKLELELEVRILEEHLSELGSPVVFCHNDLLVKNIIYQETEDKVIFIDFEYADNNYQALDIGNHFCEFGGVAKFDTSLYPAREFQLSWLRHYLEEWYGLVGRGQVTDDDVQLLYVQVNKFALASCMFWSLWALIQAAHSTIKFDFLQFAVERLDLYNKRKTEFMELEIPPRS</sequence>